<dbReference type="GO" id="GO:0061775">
    <property type="term" value="F:cohesin loader activity"/>
    <property type="evidence" value="ECO:0007669"/>
    <property type="project" value="InterPro"/>
</dbReference>
<dbReference type="GO" id="GO:1990414">
    <property type="term" value="P:replication-born double-strand break repair via sister chromatid exchange"/>
    <property type="evidence" value="ECO:0007669"/>
    <property type="project" value="TreeGrafter"/>
</dbReference>
<evidence type="ECO:0000313" key="10">
    <source>
        <dbReference type="Proteomes" id="UP000467700"/>
    </source>
</evidence>
<protein>
    <recommendedName>
        <fullName evidence="6">Sister chromatid cohesion protein</fullName>
    </recommendedName>
</protein>
<dbReference type="SUPFAM" id="SSF48371">
    <property type="entry name" value="ARM repeat"/>
    <property type="match status" value="1"/>
</dbReference>
<feature type="domain" description="Sister chromatid cohesion C-terminal" evidence="8">
    <location>
        <begin position="1711"/>
        <end position="1893"/>
    </location>
</feature>
<reference evidence="9 10" key="1">
    <citation type="submission" date="2020-01" db="EMBL/GenBank/DDBJ databases">
        <authorList>
            <person name="Gupta K D."/>
        </authorList>
    </citation>
    <scope>NUCLEOTIDE SEQUENCE [LARGE SCALE GENOMIC DNA]</scope>
</reference>
<feature type="compositionally biased region" description="Basic and acidic residues" evidence="7">
    <location>
        <begin position="451"/>
        <end position="461"/>
    </location>
</feature>
<evidence type="ECO:0000256" key="4">
    <source>
        <dbReference type="ARBA" id="ARBA00023242"/>
    </source>
</evidence>
<dbReference type="InterPro" id="IPR024986">
    <property type="entry name" value="Nipped-B_C"/>
</dbReference>
<dbReference type="GO" id="GO:0071169">
    <property type="term" value="P:establishment of protein localization to chromatin"/>
    <property type="evidence" value="ECO:0007669"/>
    <property type="project" value="TreeGrafter"/>
</dbReference>
<feature type="compositionally biased region" description="Basic and acidic residues" evidence="7">
    <location>
        <begin position="597"/>
        <end position="612"/>
    </location>
</feature>
<comment type="similarity">
    <text evidence="2 6">Belongs to the SCC2/Nipped-B family.</text>
</comment>
<keyword evidence="3 6" id="KW-0677">Repeat</keyword>
<dbReference type="PANTHER" id="PTHR21704:SF18">
    <property type="entry name" value="NIPPED-B-LIKE PROTEIN"/>
    <property type="match status" value="1"/>
</dbReference>
<comment type="subcellular location">
    <subcellularLocation>
        <location evidence="1 6">Nucleus</location>
    </subcellularLocation>
</comment>
<feature type="compositionally biased region" description="Low complexity" evidence="7">
    <location>
        <begin position="336"/>
        <end position="353"/>
    </location>
</feature>
<evidence type="ECO:0000313" key="9">
    <source>
        <dbReference type="EMBL" id="CAA7265449.1"/>
    </source>
</evidence>
<keyword evidence="4 6" id="KW-0539">Nucleus</keyword>
<feature type="region of interest" description="Disordered" evidence="7">
    <location>
        <begin position="262"/>
        <end position="319"/>
    </location>
</feature>
<dbReference type="GO" id="GO:0090694">
    <property type="term" value="C:Scc2-Scc4 cohesin loading complex"/>
    <property type="evidence" value="ECO:0007669"/>
    <property type="project" value="TreeGrafter"/>
</dbReference>
<dbReference type="OrthoDB" id="418242at2759"/>
<dbReference type="Proteomes" id="UP000467700">
    <property type="component" value="Unassembled WGS sequence"/>
</dbReference>
<organism evidence="9 10">
    <name type="scientific">Cyclocybe aegerita</name>
    <name type="common">Black poplar mushroom</name>
    <name type="synonym">Agrocybe aegerita</name>
    <dbReference type="NCBI Taxonomy" id="1973307"/>
    <lineage>
        <taxon>Eukaryota</taxon>
        <taxon>Fungi</taxon>
        <taxon>Dikarya</taxon>
        <taxon>Basidiomycota</taxon>
        <taxon>Agaricomycotina</taxon>
        <taxon>Agaricomycetes</taxon>
        <taxon>Agaricomycetidae</taxon>
        <taxon>Agaricales</taxon>
        <taxon>Agaricineae</taxon>
        <taxon>Bolbitiaceae</taxon>
        <taxon>Cyclocybe</taxon>
    </lineage>
</organism>
<feature type="region of interest" description="Disordered" evidence="7">
    <location>
        <begin position="336"/>
        <end position="377"/>
    </location>
</feature>
<feature type="compositionally biased region" description="Polar residues" evidence="7">
    <location>
        <begin position="302"/>
        <end position="314"/>
    </location>
</feature>
<dbReference type="InterPro" id="IPR016024">
    <property type="entry name" value="ARM-type_fold"/>
</dbReference>
<keyword evidence="10" id="KW-1185">Reference proteome</keyword>
<dbReference type="PANTHER" id="PTHR21704">
    <property type="entry name" value="NIPPED-B-LIKE PROTEIN DELANGIN SCC2-RELATED"/>
    <property type="match status" value="1"/>
</dbReference>
<gene>
    <name evidence="9" type="ORF">AAE3_LOCUS7753</name>
</gene>
<evidence type="ECO:0000256" key="1">
    <source>
        <dbReference type="ARBA" id="ARBA00004123"/>
    </source>
</evidence>
<dbReference type="GO" id="GO:0034087">
    <property type="term" value="P:establishment of mitotic sister chromatid cohesion"/>
    <property type="evidence" value="ECO:0007669"/>
    <property type="project" value="TreeGrafter"/>
</dbReference>
<sequence length="2056" mass="227501">MRVLSTVEFWVRKLIKQESHFLTWSPLTMSYNRWYPPSSGHTSRGDGSQHPPDPRATTYTGAASTNVHNGQRLLAVYPPVSATPTHHISRHINNMTLTAAPTFPQPQYYNMHNGTRYAHGNPPPYSEYDQQLQYMASPQVPVNDSGYWENTRNEAVRMVNEQAGTSYQYREPVQWVDSAPSSSYQTNPFAQSVFQRTAPSSAYPTPPPPGISTSSSSLAFALGGPSAPPQTYALPPPKVFKPLESQQFYDDFLERKAQQIGPPLLPVAPAPRSEPLRAVTPPPKPQKSSPEESPDPLVLRSASPTKSLPMQGSVTPKKRKAVVEIVSPFLKRMNSSKTLSNSSLGSLPHSQSSAPKTPRTSVPLTPSSTATSFSNMSGLSLNATPTHKKIVNKAYVSIPPSPWLTPSSSRKSVKVDDTPDDLGGYGSEEDGPSSPTKRARITDSVKSSARRTGDRDERGPLEKLTSLIDDIFEAEDSLPPEVEASDLNHDFFSPLSSDCSRPLLCPAIIRKLTKYIGYVARPSKRLRQTTGGVLNTPRGKERMADVDTQMLSRLMKILERSVKAGEVIDPFVYRHPIPRSAQSSPKKASSKKATKATKNDRRSRSRTPKDGEDGGEDEGKEERHADIPAATEVDLEQLTTLLDIARDSILAADCCTALLGSDRLTKQLYSEELIMACLNTIKNQLTKILYPFVEASAEANTSSHQNPLIHGIIKDSTSLSSTHRRQMADLFQALAAVMPKVNNLVNAESVAMSDTIIISAVYIAIGPFFVVEAGGDADTKGKKENVINKILGKSAMRGLRLDALSLIRSIFANHEDQRSWIIEEILTSLIKLNDTKQKAGQFKLRDGRSIRTVSALLMQLVQTSAHDVRIEAKKLGKVRQNKFALRRQESFSEQTQPELFLDETDQEEIQLYGTALESAMKAAKTIIIFLTQRSGKGKATKSSNEAEYRAIFDNLINDLLVVLFWPEWPAASIVLSIATKFMLSSLDDVKTNAQTDSNAAKTIALDHLGVIGAKIRTSTLKVQKESQSGTRKPLKPLDDIVSDLSLKYLNRFLEAHQDVASHLCKRSSEDQAYDSARELTAATVGHELAAALKQVHGWIENPQADEDLNIKDESKLLTFGQRLKTALRDVWKDPSTDVFDIGSQEDAIRVDRLAEEIGTIQNLRNSFNPILSVILMALDAPAIFMRTKALRALGQIITSDATILASPNVRRGIENHLLDSSPAVRDAAVELIGKYMIDSPEVAGDYYSKIADRIADTGLSVRKRVIKLLKSFYTVTSDNDRRIDIATRMILRMLDEDDTVKELALKLIEELWFPPMLLPSALKTRTQPSANNAHDKAELLSKVLVIMGTSANFKDRSSPLEDALHKIMVEKEGTERSSLHARYGEICEALIDGLVDATELPGFTITNCIRTIYLLASAYPSVLSGTNASTLLPYLKNASSAEELATSDYLLKIFKVSIPHMPKTAAKFGHELQAALQPMIIKPSGGGGIQILQETVGCMCVVVQHLTHDFVRLVNLLKSCNGRLQQIIKRPASQELNQNDVRTLIILIFIVALLAENCNFDNLRKENEGLAGDINSISRSSITEHIYNTMLTLYENHDNPTLRGRLLQCLGFLFRAQPTLMTMERSAMIMDEIFASPEEESKNRLLRIIQDFLVSEASKHSAKEKGKNNDNQDLIWTYGIAESSKSKPKAGDVNMDELVGNTDGFADSGVSSAIVQRYLDHVLEAALSQNPQMQAVAIDVLSFTIKQGLAHPLQSFPVIVALESSPVSSIFNRATALHAILQGKHASLLNTRYTVSARKSYEYQKKIVSGPVQGFRMQPVPVAMLQRWYSHVREKRPTRQEFLKALVKTFQENPSYESTQDDVNYNRYMAENFAAFDYKTQEEVLTVIKYLTNVLSTTGMQLLEIISPNHLLTQLHAGSQASRPPQPEIVASSDPTTIQPDAMDVIPTEAPDSKYNKVALMRTSVIIAIVMLLKAHLKTLYSLSEDKCLKFVIGKKSAVGDKAATKRHENPISWSRLPFATAPLLTTEDADVQKARFIEIWNEDGLTAEPEEEEFL</sequence>
<feature type="region of interest" description="Disordered" evidence="7">
    <location>
        <begin position="38"/>
        <end position="62"/>
    </location>
</feature>
<dbReference type="GO" id="GO:0010468">
    <property type="term" value="P:regulation of gene expression"/>
    <property type="evidence" value="ECO:0007669"/>
    <property type="project" value="InterPro"/>
</dbReference>
<dbReference type="InterPro" id="IPR026003">
    <property type="entry name" value="Cohesin_HEAT"/>
</dbReference>
<feature type="compositionally biased region" description="Polar residues" evidence="7">
    <location>
        <begin position="354"/>
        <end position="377"/>
    </location>
</feature>
<feature type="region of interest" description="Disordered" evidence="7">
    <location>
        <begin position="576"/>
        <end position="630"/>
    </location>
</feature>
<feature type="region of interest" description="Disordered" evidence="7">
    <location>
        <begin position="401"/>
        <end position="462"/>
    </location>
</feature>
<evidence type="ECO:0000256" key="7">
    <source>
        <dbReference type="SAM" id="MobiDB-lite"/>
    </source>
</evidence>
<evidence type="ECO:0000256" key="3">
    <source>
        <dbReference type="ARBA" id="ARBA00022737"/>
    </source>
</evidence>
<dbReference type="Gene3D" id="1.25.10.10">
    <property type="entry name" value="Leucine-rich Repeat Variant"/>
    <property type="match status" value="1"/>
</dbReference>
<evidence type="ECO:0000256" key="2">
    <source>
        <dbReference type="ARBA" id="ARBA00009252"/>
    </source>
</evidence>
<evidence type="ECO:0000259" key="8">
    <source>
        <dbReference type="Pfam" id="PF12830"/>
    </source>
</evidence>
<feature type="region of interest" description="Disordered" evidence="7">
    <location>
        <begin position="197"/>
        <end position="238"/>
    </location>
</feature>
<dbReference type="GO" id="GO:0140588">
    <property type="term" value="P:chromatin looping"/>
    <property type="evidence" value="ECO:0007669"/>
    <property type="project" value="InterPro"/>
</dbReference>
<proteinExistence type="inferred from homology"/>
<dbReference type="GO" id="GO:0003682">
    <property type="term" value="F:chromatin binding"/>
    <property type="evidence" value="ECO:0007669"/>
    <property type="project" value="TreeGrafter"/>
</dbReference>
<dbReference type="Pfam" id="PF12830">
    <property type="entry name" value="Nipped-B_C"/>
    <property type="match status" value="1"/>
</dbReference>
<keyword evidence="5 6" id="KW-0131">Cell cycle</keyword>
<dbReference type="InterPro" id="IPR011989">
    <property type="entry name" value="ARM-like"/>
</dbReference>
<comment type="caution">
    <text evidence="9">The sequence shown here is derived from an EMBL/GenBank/DDBJ whole genome shotgun (WGS) entry which is preliminary data.</text>
</comment>
<dbReference type="CDD" id="cd23958">
    <property type="entry name" value="SCC2"/>
    <property type="match status" value="1"/>
</dbReference>
<dbReference type="EMBL" id="CACVBS010000049">
    <property type="protein sequence ID" value="CAA7265449.1"/>
    <property type="molecule type" value="Genomic_DNA"/>
</dbReference>
<evidence type="ECO:0000256" key="5">
    <source>
        <dbReference type="ARBA" id="ARBA00023306"/>
    </source>
</evidence>
<name>A0A8S0VS07_CYCAE</name>
<accession>A0A8S0VS07</accession>
<dbReference type="InterPro" id="IPR033031">
    <property type="entry name" value="Scc2/Nipped-B"/>
</dbReference>
<dbReference type="Pfam" id="PF12765">
    <property type="entry name" value="Cohesin_HEAT"/>
    <property type="match status" value="1"/>
</dbReference>
<evidence type="ECO:0000256" key="6">
    <source>
        <dbReference type="RuleBase" id="RU364107"/>
    </source>
</evidence>